<feature type="signal peptide" evidence="1">
    <location>
        <begin position="1"/>
        <end position="16"/>
    </location>
</feature>
<keyword evidence="3" id="KW-1185">Reference proteome</keyword>
<dbReference type="InterPro" id="IPR029058">
    <property type="entry name" value="AB_hydrolase_fold"/>
</dbReference>
<comment type="caution">
    <text evidence="2">The sequence shown here is derived from an EMBL/GenBank/DDBJ whole genome shotgun (WGS) entry which is preliminary data.</text>
</comment>
<organism evidence="2 3">
    <name type="scientific">Rhypophila decipiens</name>
    <dbReference type="NCBI Taxonomy" id="261697"/>
    <lineage>
        <taxon>Eukaryota</taxon>
        <taxon>Fungi</taxon>
        <taxon>Dikarya</taxon>
        <taxon>Ascomycota</taxon>
        <taxon>Pezizomycotina</taxon>
        <taxon>Sordariomycetes</taxon>
        <taxon>Sordariomycetidae</taxon>
        <taxon>Sordariales</taxon>
        <taxon>Naviculisporaceae</taxon>
        <taxon>Rhypophila</taxon>
    </lineage>
</organism>
<dbReference type="Proteomes" id="UP001301769">
    <property type="component" value="Unassembled WGS sequence"/>
</dbReference>
<name>A0AAN6Y2C0_9PEZI</name>
<gene>
    <name evidence="2" type="ORF">QBC37DRAFT_376297</name>
</gene>
<dbReference type="PANTHER" id="PTHR33428:SF14">
    <property type="entry name" value="CARBOXYLESTERASE TYPE B DOMAIN-CONTAINING PROTEIN"/>
    <property type="match status" value="1"/>
</dbReference>
<accession>A0AAN6Y2C0</accession>
<reference evidence="2" key="2">
    <citation type="submission" date="2023-05" db="EMBL/GenBank/DDBJ databases">
        <authorList>
            <consortium name="Lawrence Berkeley National Laboratory"/>
            <person name="Steindorff A."/>
            <person name="Hensen N."/>
            <person name="Bonometti L."/>
            <person name="Westerberg I."/>
            <person name="Brannstrom I.O."/>
            <person name="Guillou S."/>
            <person name="Cros-Aarteil S."/>
            <person name="Calhoun S."/>
            <person name="Haridas S."/>
            <person name="Kuo A."/>
            <person name="Mondo S."/>
            <person name="Pangilinan J."/>
            <person name="Riley R."/>
            <person name="Labutti K."/>
            <person name="Andreopoulos B."/>
            <person name="Lipzen A."/>
            <person name="Chen C."/>
            <person name="Yanf M."/>
            <person name="Daum C."/>
            <person name="Ng V."/>
            <person name="Clum A."/>
            <person name="Ohm R."/>
            <person name="Martin F."/>
            <person name="Silar P."/>
            <person name="Natvig D."/>
            <person name="Lalanne C."/>
            <person name="Gautier V."/>
            <person name="Ament-Velasquez S.L."/>
            <person name="Kruys A."/>
            <person name="Hutchinson M.I."/>
            <person name="Powell A.J."/>
            <person name="Barry K."/>
            <person name="Miller A.N."/>
            <person name="Grigoriev I.V."/>
            <person name="Debuchy R."/>
            <person name="Gladieux P."/>
            <person name="Thoren M.H."/>
            <person name="Johannesson H."/>
        </authorList>
    </citation>
    <scope>NUCLEOTIDE SEQUENCE</scope>
    <source>
        <strain evidence="2">PSN293</strain>
    </source>
</reference>
<dbReference type="EMBL" id="MU858155">
    <property type="protein sequence ID" value="KAK4211169.1"/>
    <property type="molecule type" value="Genomic_DNA"/>
</dbReference>
<dbReference type="Gene3D" id="3.40.50.1820">
    <property type="entry name" value="alpha/beta hydrolase"/>
    <property type="match status" value="1"/>
</dbReference>
<feature type="chain" id="PRO_5043030795" evidence="1">
    <location>
        <begin position="17"/>
        <end position="274"/>
    </location>
</feature>
<reference evidence="2" key="1">
    <citation type="journal article" date="2023" name="Mol. Phylogenet. Evol.">
        <title>Genome-scale phylogeny and comparative genomics of the fungal order Sordariales.</title>
        <authorList>
            <person name="Hensen N."/>
            <person name="Bonometti L."/>
            <person name="Westerberg I."/>
            <person name="Brannstrom I.O."/>
            <person name="Guillou S."/>
            <person name="Cros-Aarteil S."/>
            <person name="Calhoun S."/>
            <person name="Haridas S."/>
            <person name="Kuo A."/>
            <person name="Mondo S."/>
            <person name="Pangilinan J."/>
            <person name="Riley R."/>
            <person name="LaButti K."/>
            <person name="Andreopoulos B."/>
            <person name="Lipzen A."/>
            <person name="Chen C."/>
            <person name="Yan M."/>
            <person name="Daum C."/>
            <person name="Ng V."/>
            <person name="Clum A."/>
            <person name="Steindorff A."/>
            <person name="Ohm R.A."/>
            <person name="Martin F."/>
            <person name="Silar P."/>
            <person name="Natvig D.O."/>
            <person name="Lalanne C."/>
            <person name="Gautier V."/>
            <person name="Ament-Velasquez S.L."/>
            <person name="Kruys A."/>
            <person name="Hutchinson M.I."/>
            <person name="Powell A.J."/>
            <person name="Barry K."/>
            <person name="Miller A.N."/>
            <person name="Grigoriev I.V."/>
            <person name="Debuchy R."/>
            <person name="Gladieux P."/>
            <person name="Hiltunen Thoren M."/>
            <person name="Johannesson H."/>
        </authorList>
    </citation>
    <scope>NUCLEOTIDE SEQUENCE</scope>
    <source>
        <strain evidence="2">PSN293</strain>
    </source>
</reference>
<evidence type="ECO:0000256" key="1">
    <source>
        <dbReference type="SAM" id="SignalP"/>
    </source>
</evidence>
<sequence length="274" mass="28352">MKYSIVFAALVSLGSASPIEPRQQTYGSGPYGAVASSSDSGFADHTIYIPNKAPLTAGDKFPVLVWGNGGCGSDGNSNNKFLGHVASNGYLVIASGRPGGSGGSTTAAMMKASIDYAVKVAGTSGKYANVDATKIAAAGFSCGGVEAMAMAWDARVKTLGIFSSGLLTNYTAASTFTKPIWYFQGGSGDVAYANGERDFKALPKDTISWKGNLPLGHGGDLFNTNGGKFGKAGLLWLDFLFKGSEDGKKYFVDGGSKSDGWAVETKNLDKAKPL</sequence>
<dbReference type="SUPFAM" id="SSF53474">
    <property type="entry name" value="alpha/beta-Hydrolases"/>
    <property type="match status" value="1"/>
</dbReference>
<dbReference type="AlphaFoldDB" id="A0AAN6Y2C0"/>
<evidence type="ECO:0000313" key="2">
    <source>
        <dbReference type="EMBL" id="KAK4211169.1"/>
    </source>
</evidence>
<protein>
    <submittedName>
        <fullName evidence="2">Alpha/beta-hydrolase</fullName>
    </submittedName>
</protein>
<dbReference type="PANTHER" id="PTHR33428">
    <property type="entry name" value="CHLOROPHYLLASE-2, CHLOROPLASTIC"/>
    <property type="match status" value="1"/>
</dbReference>
<proteinExistence type="predicted"/>
<evidence type="ECO:0000313" key="3">
    <source>
        <dbReference type="Proteomes" id="UP001301769"/>
    </source>
</evidence>
<keyword evidence="1" id="KW-0732">Signal</keyword>